<proteinExistence type="predicted"/>
<dbReference type="Pfam" id="PF13411">
    <property type="entry name" value="MerR_1"/>
    <property type="match status" value="1"/>
</dbReference>
<dbReference type="Pfam" id="PF11954">
    <property type="entry name" value="DUF3471"/>
    <property type="match status" value="1"/>
</dbReference>
<sequence length="360" mass="40226">MDKTSPQDVLLTAAECAARTGISVRTLRVYEANGLLSPVRSQKNWRLYSSGDIARLNEILSLKQLGLSLSAIAEILEGRMTDVGHLLDIQKTILTARQEQAERGLRLVAQLQSKSLAGEGLSMGDLLDLAKETKMNEAADEYAWKRYDQARPRTEIEPDRDNLQACAGEYRFEDGIAIRITSTGNGLRGELLGQPEFDLFAEAPDRFFLKVTPAQFTFSRDEEGEVEGLVLHQGGFEMKAEKCAEGVFAATKADLEDRIRNKTPFAGGEQKLRRLIGEHREGKPDYVEMTPVLKALVEEQLPVVVKELERLGPMRSIEFRGVGVDGFDIYIVEFENGRMEWGMSQCPDETLNGLFMRPVP</sequence>
<dbReference type="Gene3D" id="1.10.1660.10">
    <property type="match status" value="1"/>
</dbReference>
<dbReference type="RefSeq" id="WP_265680916.1">
    <property type="nucleotide sequence ID" value="NZ_CP120863.1"/>
</dbReference>
<evidence type="ECO:0000256" key="1">
    <source>
        <dbReference type="ARBA" id="ARBA00023125"/>
    </source>
</evidence>
<dbReference type="InterPro" id="IPR009061">
    <property type="entry name" value="DNA-bd_dom_put_sf"/>
</dbReference>
<keyword evidence="1" id="KW-0238">DNA-binding</keyword>
<dbReference type="InterPro" id="IPR021860">
    <property type="entry name" value="Peptidase_S12_Pab87-rel_C"/>
</dbReference>
<gene>
    <name evidence="3" type="ORF">K1718_21390</name>
</gene>
<organism evidence="3 4">
    <name type="scientific">Roseibium porphyridii</name>
    <dbReference type="NCBI Taxonomy" id="2866279"/>
    <lineage>
        <taxon>Bacteria</taxon>
        <taxon>Pseudomonadati</taxon>
        <taxon>Pseudomonadota</taxon>
        <taxon>Alphaproteobacteria</taxon>
        <taxon>Hyphomicrobiales</taxon>
        <taxon>Stappiaceae</taxon>
        <taxon>Roseibium</taxon>
    </lineage>
</organism>
<dbReference type="PANTHER" id="PTHR30204">
    <property type="entry name" value="REDOX-CYCLING DRUG-SENSING TRANSCRIPTIONAL ACTIVATOR SOXR"/>
    <property type="match status" value="1"/>
</dbReference>
<evidence type="ECO:0000313" key="3">
    <source>
        <dbReference type="EMBL" id="WFE88689.1"/>
    </source>
</evidence>
<protein>
    <submittedName>
        <fullName evidence="3">MerR family transcriptional regulator</fullName>
    </submittedName>
</protein>
<dbReference type="InterPro" id="IPR047057">
    <property type="entry name" value="MerR_fam"/>
</dbReference>
<evidence type="ECO:0000313" key="4">
    <source>
        <dbReference type="Proteomes" id="UP001209803"/>
    </source>
</evidence>
<dbReference type="PANTHER" id="PTHR30204:SF93">
    <property type="entry name" value="HTH MERR-TYPE DOMAIN-CONTAINING PROTEIN"/>
    <property type="match status" value="1"/>
</dbReference>
<name>A0ABY8F2W1_9HYPH</name>
<dbReference type="SUPFAM" id="SSF46955">
    <property type="entry name" value="Putative DNA-binding domain"/>
    <property type="match status" value="1"/>
</dbReference>
<keyword evidence="4" id="KW-1185">Reference proteome</keyword>
<evidence type="ECO:0000259" key="2">
    <source>
        <dbReference type="PROSITE" id="PS50937"/>
    </source>
</evidence>
<dbReference type="PRINTS" id="PR00040">
    <property type="entry name" value="HTHMERR"/>
</dbReference>
<dbReference type="SMART" id="SM00422">
    <property type="entry name" value="HTH_MERR"/>
    <property type="match status" value="1"/>
</dbReference>
<dbReference type="CDD" id="cd00592">
    <property type="entry name" value="HTH_MerR-like"/>
    <property type="match status" value="1"/>
</dbReference>
<dbReference type="Proteomes" id="UP001209803">
    <property type="component" value="Chromosome"/>
</dbReference>
<dbReference type="PROSITE" id="PS50937">
    <property type="entry name" value="HTH_MERR_2"/>
    <property type="match status" value="1"/>
</dbReference>
<accession>A0ABY8F2W1</accession>
<feature type="domain" description="HTH merR-type" evidence="2">
    <location>
        <begin position="10"/>
        <end position="78"/>
    </location>
</feature>
<reference evidence="3 4" key="1">
    <citation type="submission" date="2023-03" db="EMBL/GenBank/DDBJ databases">
        <title>Roseibium porphyridii sp. nov. and Roseibium rhodosorbium sp. nov. isolated from marine algae, Porphyridium cruentum and Rhodosorus marinus, respectively.</title>
        <authorList>
            <person name="Lee M.W."/>
            <person name="Choi B.J."/>
            <person name="Lee J.K."/>
            <person name="Choi D.G."/>
            <person name="Baek J.H."/>
            <person name="Bayburt H."/>
            <person name="Kim J.M."/>
            <person name="Han D.M."/>
            <person name="Kim K.H."/>
            <person name="Jeon C.O."/>
        </authorList>
    </citation>
    <scope>NUCLEOTIDE SEQUENCE [LARGE SCALE GENOMIC DNA]</scope>
    <source>
        <strain evidence="3 4">KMA01</strain>
    </source>
</reference>
<dbReference type="EMBL" id="CP120863">
    <property type="protein sequence ID" value="WFE88689.1"/>
    <property type="molecule type" value="Genomic_DNA"/>
</dbReference>
<dbReference type="InterPro" id="IPR000551">
    <property type="entry name" value="MerR-type_HTH_dom"/>
</dbReference>